<protein>
    <submittedName>
        <fullName evidence="10">Tetratricopeptide repeat protein</fullName>
    </submittedName>
</protein>
<dbReference type="InterPro" id="IPR018704">
    <property type="entry name" value="SecYEG/CpoB_TPR"/>
</dbReference>
<evidence type="ECO:0000313" key="11">
    <source>
        <dbReference type="Proteomes" id="UP000516148"/>
    </source>
</evidence>
<dbReference type="Pfam" id="PF09976">
    <property type="entry name" value="TPR_21"/>
    <property type="match status" value="1"/>
</dbReference>
<dbReference type="EMBL" id="CP061038">
    <property type="protein sequence ID" value="QNQ10291.1"/>
    <property type="molecule type" value="Genomic_DNA"/>
</dbReference>
<dbReference type="GO" id="GO:0005886">
    <property type="term" value="C:plasma membrane"/>
    <property type="evidence" value="ECO:0007669"/>
    <property type="project" value="UniProtKB-SubCell"/>
</dbReference>
<gene>
    <name evidence="10" type="ORF">H3Z74_03350</name>
</gene>
<accession>A0A7H0LKT8</accession>
<evidence type="ECO:0000256" key="7">
    <source>
        <dbReference type="ARBA" id="ARBA00023186"/>
    </source>
</evidence>
<keyword evidence="4 8" id="KW-0812">Transmembrane</keyword>
<dbReference type="GO" id="GO:0044877">
    <property type="term" value="F:protein-containing complex binding"/>
    <property type="evidence" value="ECO:0007669"/>
    <property type="project" value="InterPro"/>
</dbReference>
<evidence type="ECO:0000256" key="2">
    <source>
        <dbReference type="ARBA" id="ARBA00004236"/>
    </source>
</evidence>
<dbReference type="AlphaFoldDB" id="A0A7H0LKT8"/>
<evidence type="ECO:0000256" key="5">
    <source>
        <dbReference type="ARBA" id="ARBA00022989"/>
    </source>
</evidence>
<evidence type="ECO:0000313" key="10">
    <source>
        <dbReference type="EMBL" id="QNQ10291.1"/>
    </source>
</evidence>
<keyword evidence="11" id="KW-1185">Reference proteome</keyword>
<dbReference type="KEGG" id="spap:H3Z74_03350"/>
<evidence type="ECO:0000256" key="3">
    <source>
        <dbReference type="ARBA" id="ARBA00022475"/>
    </source>
</evidence>
<dbReference type="Proteomes" id="UP000516148">
    <property type="component" value="Chromosome"/>
</dbReference>
<dbReference type="PANTHER" id="PTHR38035:SF1">
    <property type="entry name" value="ANCILLARY SECYEG TRANSLOCON SUBUNIT"/>
    <property type="match status" value="1"/>
</dbReference>
<keyword evidence="5 8" id="KW-1133">Transmembrane helix</keyword>
<keyword evidence="7" id="KW-0143">Chaperone</keyword>
<comment type="subcellular location">
    <subcellularLocation>
        <location evidence="2">Cell membrane</location>
    </subcellularLocation>
    <subcellularLocation>
        <location evidence="1">Membrane</location>
        <topology evidence="1">Single-pass membrane protein</topology>
    </subcellularLocation>
</comment>
<evidence type="ECO:0000256" key="6">
    <source>
        <dbReference type="ARBA" id="ARBA00023136"/>
    </source>
</evidence>
<dbReference type="RefSeq" id="WP_187762593.1">
    <property type="nucleotide sequence ID" value="NZ_CP061038.1"/>
</dbReference>
<keyword evidence="6 8" id="KW-0472">Membrane</keyword>
<reference evidence="10 11" key="1">
    <citation type="submission" date="2020-09" db="EMBL/GenBank/DDBJ databases">
        <title>Sphingomonas sp., a new species isolated from pork steak.</title>
        <authorList>
            <person name="Heidler von Heilborn D."/>
        </authorList>
    </citation>
    <scope>NUCLEOTIDE SEQUENCE [LARGE SCALE GENOMIC DNA]</scope>
    <source>
        <strain evidence="11">S8-3T</strain>
    </source>
</reference>
<dbReference type="PANTHER" id="PTHR38035">
    <property type="entry name" value="UPF0070 PROTEIN YFGM"/>
    <property type="match status" value="1"/>
</dbReference>
<proteinExistence type="predicted"/>
<keyword evidence="3" id="KW-1003">Cell membrane</keyword>
<feature type="transmembrane region" description="Helical" evidence="8">
    <location>
        <begin position="31"/>
        <end position="52"/>
    </location>
</feature>
<evidence type="ECO:0000259" key="9">
    <source>
        <dbReference type="Pfam" id="PF09976"/>
    </source>
</evidence>
<feature type="domain" description="Ancillary SecYEG translocon subunit/Cell division coordinator CpoB TPR" evidence="9">
    <location>
        <begin position="28"/>
        <end position="183"/>
    </location>
</feature>
<sequence length="231" mass="25167">MAVPPNPDEAFLREVDEELRRDQLASVWTRYGRWLILAVVAALALFGGFLYWQHHKTEAAGKQGEELQAVVEDPAAKPANAKVLQELAGSNVEGYRATAKFAQADALLQKKDLKGAAGKLAEIAADTSLDQPFRDLALVRQTSIEFDDLKPDVIVNRLRPLAVKGNPWFGSAGELVAGAYLRMNRKDLAGPLFGQIAREETVPATLRQRAVQMAGVLGVDAVETPEEKKAP</sequence>
<evidence type="ECO:0000256" key="1">
    <source>
        <dbReference type="ARBA" id="ARBA00004167"/>
    </source>
</evidence>
<evidence type="ECO:0000256" key="8">
    <source>
        <dbReference type="SAM" id="Phobius"/>
    </source>
</evidence>
<evidence type="ECO:0000256" key="4">
    <source>
        <dbReference type="ARBA" id="ARBA00022692"/>
    </source>
</evidence>
<dbReference type="InterPro" id="IPR026039">
    <property type="entry name" value="YfgM"/>
</dbReference>
<organism evidence="10 11">
    <name type="scientific">Sphingomonas alpina</name>
    <dbReference type="NCBI Taxonomy" id="653931"/>
    <lineage>
        <taxon>Bacteria</taxon>
        <taxon>Pseudomonadati</taxon>
        <taxon>Pseudomonadota</taxon>
        <taxon>Alphaproteobacteria</taxon>
        <taxon>Sphingomonadales</taxon>
        <taxon>Sphingomonadaceae</taxon>
        <taxon>Sphingomonas</taxon>
    </lineage>
</organism>
<name>A0A7H0LKT8_9SPHN</name>